<dbReference type="AlphaFoldDB" id="A0A7C3PHQ2"/>
<comment type="caution">
    <text evidence="3">The sequence shown here is derived from an EMBL/GenBank/DDBJ whole genome shotgun (WGS) entry which is preliminary data.</text>
</comment>
<name>A0A7C3PHQ2_9CYAN</name>
<gene>
    <name evidence="3" type="ORF">ENR64_27230</name>
</gene>
<protein>
    <submittedName>
        <fullName evidence="3">DNA-processing protein DprA</fullName>
    </submittedName>
</protein>
<dbReference type="PANTHER" id="PTHR43022:SF1">
    <property type="entry name" value="PROTEIN SMF"/>
    <property type="match status" value="1"/>
</dbReference>
<dbReference type="InterPro" id="IPR057666">
    <property type="entry name" value="DrpA_SLOG"/>
</dbReference>
<comment type="similarity">
    <text evidence="1">Belongs to the DprA/Smf family.</text>
</comment>
<proteinExistence type="inferred from homology"/>
<accession>A0A7C3PHQ2</accession>
<feature type="domain" description="Smf/DprA SLOG" evidence="2">
    <location>
        <begin position="80"/>
        <end position="292"/>
    </location>
</feature>
<dbReference type="EMBL" id="DSRU01000404">
    <property type="protein sequence ID" value="HFN01373.1"/>
    <property type="molecule type" value="Genomic_DNA"/>
</dbReference>
<evidence type="ECO:0000313" key="3">
    <source>
        <dbReference type="EMBL" id="HFN01373.1"/>
    </source>
</evidence>
<organism evidence="3">
    <name type="scientific">Oscillatoriales cyanobacterium SpSt-418</name>
    <dbReference type="NCBI Taxonomy" id="2282169"/>
    <lineage>
        <taxon>Bacteria</taxon>
        <taxon>Bacillati</taxon>
        <taxon>Cyanobacteriota</taxon>
        <taxon>Cyanophyceae</taxon>
        <taxon>Oscillatoriophycideae</taxon>
        <taxon>Oscillatoriales</taxon>
    </lineage>
</organism>
<dbReference type="SUPFAM" id="SSF102405">
    <property type="entry name" value="MCP/YpsA-like"/>
    <property type="match status" value="1"/>
</dbReference>
<evidence type="ECO:0000259" key="2">
    <source>
        <dbReference type="Pfam" id="PF02481"/>
    </source>
</evidence>
<dbReference type="Gene3D" id="3.40.50.450">
    <property type="match status" value="1"/>
</dbReference>
<dbReference type="Pfam" id="PF02481">
    <property type="entry name" value="DNA_processg_A"/>
    <property type="match status" value="1"/>
</dbReference>
<reference evidence="3" key="1">
    <citation type="journal article" date="2020" name="mSystems">
        <title>Genome- and Community-Level Interaction Insights into Carbon Utilization and Element Cycling Functions of Hydrothermarchaeota in Hydrothermal Sediment.</title>
        <authorList>
            <person name="Zhou Z."/>
            <person name="Liu Y."/>
            <person name="Xu W."/>
            <person name="Pan J."/>
            <person name="Luo Z.H."/>
            <person name="Li M."/>
        </authorList>
    </citation>
    <scope>NUCLEOTIDE SEQUENCE [LARGE SCALE GENOMIC DNA]</scope>
    <source>
        <strain evidence="3">SpSt-418</strain>
    </source>
</reference>
<sequence length="296" mass="33060">MLLDLAKTGISVISPAEEIAAYEAIWTHYSTFPKVAELFRRYKHALPSKVAAAIGIPAAEIARIKQAVAALLPYHKFSALFYEDFEYPERLKDARHPVEVLYYRGALDLLSSRSIAVVGARKASENGIRRARKLARFLVENDFTVMSGLAEGIDTAAHTATLEAKGRTIAVIGTALNEVYPRANYDLQKEIARNYLLISQVPFYLYSQQDYRRNRFFFPERNKTMSALSEATVIVEASESSGSLTQAEAAIQQKRKLFILDSCFKPGLDWPEKFLAKGAIRLVDGSEILEHLAPNA</sequence>
<dbReference type="PANTHER" id="PTHR43022">
    <property type="entry name" value="PROTEIN SMF"/>
    <property type="match status" value="1"/>
</dbReference>
<evidence type="ECO:0000256" key="1">
    <source>
        <dbReference type="ARBA" id="ARBA00006525"/>
    </source>
</evidence>
<dbReference type="GO" id="GO:0009294">
    <property type="term" value="P:DNA-mediated transformation"/>
    <property type="evidence" value="ECO:0007669"/>
    <property type="project" value="InterPro"/>
</dbReference>
<dbReference type="InterPro" id="IPR003488">
    <property type="entry name" value="DprA"/>
</dbReference>